<keyword evidence="4 8" id="KW-1133">Transmembrane helix</keyword>
<dbReference type="Proteomes" id="UP000308133">
    <property type="component" value="Unassembled WGS sequence"/>
</dbReference>
<feature type="transmembrane region" description="Helical" evidence="8">
    <location>
        <begin position="184"/>
        <end position="201"/>
    </location>
</feature>
<feature type="transmembrane region" description="Helical" evidence="8">
    <location>
        <begin position="286"/>
        <end position="303"/>
    </location>
</feature>
<evidence type="ECO:0000256" key="5">
    <source>
        <dbReference type="ARBA" id="ARBA00023136"/>
    </source>
</evidence>
<gene>
    <name evidence="9" type="ORF">C1H76_0051</name>
</gene>
<comment type="caution">
    <text evidence="9">The sequence shown here is derived from an EMBL/GenBank/DDBJ whole genome shotgun (WGS) entry which is preliminary data.</text>
</comment>
<protein>
    <submittedName>
        <fullName evidence="9">Putative ADIPOR-like receptor 1</fullName>
    </submittedName>
</protein>
<feature type="transmembrane region" description="Helical" evidence="8">
    <location>
        <begin position="83"/>
        <end position="105"/>
    </location>
</feature>
<comment type="subcellular location">
    <subcellularLocation>
        <location evidence="1">Membrane</location>
        <topology evidence="1">Multi-pass membrane protein</topology>
    </subcellularLocation>
</comment>
<evidence type="ECO:0000256" key="1">
    <source>
        <dbReference type="ARBA" id="ARBA00004141"/>
    </source>
</evidence>
<keyword evidence="3 8" id="KW-0812">Transmembrane</keyword>
<dbReference type="GO" id="GO:0016020">
    <property type="term" value="C:membrane"/>
    <property type="evidence" value="ECO:0007669"/>
    <property type="project" value="UniProtKB-SubCell"/>
</dbReference>
<keyword evidence="6" id="KW-0479">Metal-binding</keyword>
<evidence type="ECO:0000313" key="10">
    <source>
        <dbReference type="Proteomes" id="UP000308133"/>
    </source>
</evidence>
<keyword evidence="5 8" id="KW-0472">Membrane</keyword>
<evidence type="ECO:0000256" key="6">
    <source>
        <dbReference type="PIRSR" id="PIRSR604254-1"/>
    </source>
</evidence>
<feature type="binding site" evidence="6">
    <location>
        <position position="288"/>
    </location>
    <ligand>
        <name>Zn(2+)</name>
        <dbReference type="ChEBI" id="CHEBI:29105"/>
    </ligand>
</feature>
<reference evidence="9 10" key="1">
    <citation type="submission" date="2018-02" db="EMBL/GenBank/DDBJ databases">
        <title>Draft genome sequences of Elsinoe sp., causing black scab on jojoba.</title>
        <authorList>
            <person name="Stodart B."/>
            <person name="Jeffress S."/>
            <person name="Ash G."/>
            <person name="Arun Chinnappa K."/>
        </authorList>
    </citation>
    <scope>NUCLEOTIDE SEQUENCE [LARGE SCALE GENOMIC DNA]</scope>
    <source>
        <strain evidence="9 10">Hillstone_2</strain>
    </source>
</reference>
<feature type="transmembrane region" description="Helical" evidence="8">
    <location>
        <begin position="248"/>
        <end position="266"/>
    </location>
</feature>
<feature type="region of interest" description="Disordered" evidence="7">
    <location>
        <begin position="1"/>
        <end position="32"/>
    </location>
</feature>
<evidence type="ECO:0000256" key="4">
    <source>
        <dbReference type="ARBA" id="ARBA00022989"/>
    </source>
</evidence>
<keyword evidence="6" id="KW-0862">Zinc</keyword>
<dbReference type="AlphaFoldDB" id="A0A4U7BH68"/>
<evidence type="ECO:0000256" key="7">
    <source>
        <dbReference type="SAM" id="MobiDB-lite"/>
    </source>
</evidence>
<comment type="similarity">
    <text evidence="2">Belongs to the ADIPOR family.</text>
</comment>
<dbReference type="GO" id="GO:0046872">
    <property type="term" value="F:metal ion binding"/>
    <property type="evidence" value="ECO:0007669"/>
    <property type="project" value="UniProtKB-KW"/>
</dbReference>
<organism evidence="9 10">
    <name type="scientific">Elsinoe australis</name>
    <dbReference type="NCBI Taxonomy" id="40998"/>
    <lineage>
        <taxon>Eukaryota</taxon>
        <taxon>Fungi</taxon>
        <taxon>Dikarya</taxon>
        <taxon>Ascomycota</taxon>
        <taxon>Pezizomycotina</taxon>
        <taxon>Dothideomycetes</taxon>
        <taxon>Dothideomycetidae</taxon>
        <taxon>Myriangiales</taxon>
        <taxon>Elsinoaceae</taxon>
        <taxon>Elsinoe</taxon>
    </lineage>
</organism>
<dbReference type="PANTHER" id="PTHR20855:SF52">
    <property type="entry name" value="ADIPONECTIN RECEPTOR PROTEIN"/>
    <property type="match status" value="1"/>
</dbReference>
<feature type="transmembrane region" description="Helical" evidence="8">
    <location>
        <begin position="213"/>
        <end position="236"/>
    </location>
</feature>
<evidence type="ECO:0000256" key="8">
    <source>
        <dbReference type="SAM" id="Phobius"/>
    </source>
</evidence>
<dbReference type="GO" id="GO:0038023">
    <property type="term" value="F:signaling receptor activity"/>
    <property type="evidence" value="ECO:0007669"/>
    <property type="project" value="TreeGrafter"/>
</dbReference>
<name>A0A4U7BH68_9PEZI</name>
<evidence type="ECO:0000256" key="3">
    <source>
        <dbReference type="ARBA" id="ARBA00022692"/>
    </source>
</evidence>
<feature type="transmembrane region" description="Helical" evidence="8">
    <location>
        <begin position="117"/>
        <end position="136"/>
    </location>
</feature>
<feature type="binding site" evidence="6">
    <location>
        <position position="138"/>
    </location>
    <ligand>
        <name>Zn(2+)</name>
        <dbReference type="ChEBI" id="CHEBI:29105"/>
    </ligand>
</feature>
<feature type="binding site" evidence="6">
    <location>
        <position position="284"/>
    </location>
    <ligand>
        <name>Zn(2+)</name>
        <dbReference type="ChEBI" id="CHEBI:29105"/>
    </ligand>
</feature>
<dbReference type="GO" id="GO:0006882">
    <property type="term" value="P:intracellular zinc ion homeostasis"/>
    <property type="evidence" value="ECO:0007669"/>
    <property type="project" value="TreeGrafter"/>
</dbReference>
<evidence type="ECO:0000256" key="2">
    <source>
        <dbReference type="ARBA" id="ARBA00007018"/>
    </source>
</evidence>
<dbReference type="Pfam" id="PF03006">
    <property type="entry name" value="HlyIII"/>
    <property type="match status" value="1"/>
</dbReference>
<evidence type="ECO:0000313" key="9">
    <source>
        <dbReference type="EMBL" id="TKX27627.1"/>
    </source>
</evidence>
<dbReference type="PANTHER" id="PTHR20855">
    <property type="entry name" value="ADIPOR/PROGESTIN RECEPTOR-RELATED"/>
    <property type="match status" value="1"/>
</dbReference>
<accession>A0A4U7BH68</accession>
<feature type="transmembrane region" description="Helical" evidence="8">
    <location>
        <begin position="156"/>
        <end position="177"/>
    </location>
</feature>
<proteinExistence type="inferred from homology"/>
<keyword evidence="9" id="KW-0675">Receptor</keyword>
<dbReference type="EMBL" id="PTQR01000002">
    <property type="protein sequence ID" value="TKX27627.1"/>
    <property type="molecule type" value="Genomic_DNA"/>
</dbReference>
<dbReference type="InterPro" id="IPR004254">
    <property type="entry name" value="AdipoR/HlyIII-related"/>
</dbReference>
<sequence length="315" mass="34087">MAKDVTTAVSSAEYDAVPSTPSTPTTVGKPDESQYWPEIVSKEDIPGWLRDNDYLLTGHPMPTYSYRKSFRLWRCLHMETMNIWTHLLGSASFIAAGIGLYRTSITSSMGSLGTGDKFAFGISITAATVCFGLSTTFHTLRSHSYNVHHFWGKMDILGICVLALGGGCSATFYAFYCNARVQRIYWGLNAASAAAAAVTLFDTGGGGSKMRTLRGGVFSLLAVAAMLPIFHSIGLLGWDAACEQIGAHWYLAEGLSLVVGVGLFVGRFPERLSPGTFDIWGHSHQFFHSFAVAGTAFHVAALVTGHKYRKMNPGC</sequence>